<evidence type="ECO:0000259" key="10">
    <source>
        <dbReference type="PROSITE" id="PS51123"/>
    </source>
</evidence>
<gene>
    <name evidence="11" type="ORF">DA075_15515</name>
</gene>
<dbReference type="PANTHER" id="PTHR30329">
    <property type="entry name" value="STATOR ELEMENT OF FLAGELLAR MOTOR COMPLEX"/>
    <property type="match status" value="1"/>
</dbReference>
<keyword evidence="4 9" id="KW-0812">Transmembrane</keyword>
<dbReference type="Pfam" id="PF00691">
    <property type="entry name" value="OmpA"/>
    <property type="match status" value="1"/>
</dbReference>
<dbReference type="InterPro" id="IPR050330">
    <property type="entry name" value="Bact_OuterMem_StrucFunc"/>
</dbReference>
<organism evidence="11 12">
    <name type="scientific">Methylobacterium currus</name>
    <dbReference type="NCBI Taxonomy" id="2051553"/>
    <lineage>
        <taxon>Bacteria</taxon>
        <taxon>Pseudomonadati</taxon>
        <taxon>Pseudomonadota</taxon>
        <taxon>Alphaproteobacteria</taxon>
        <taxon>Hyphomicrobiales</taxon>
        <taxon>Methylobacteriaceae</taxon>
        <taxon>Methylobacterium</taxon>
    </lineage>
</organism>
<dbReference type="AlphaFoldDB" id="A0A2R4WKU8"/>
<evidence type="ECO:0000256" key="9">
    <source>
        <dbReference type="SAM" id="Phobius"/>
    </source>
</evidence>
<comment type="subcellular location">
    <subcellularLocation>
        <location evidence="1">Cell membrane</location>
        <topology evidence="1">Single-pass membrane protein</topology>
    </subcellularLocation>
</comment>
<protein>
    <recommendedName>
        <fullName evidence="10">OmpA-like domain-containing protein</fullName>
    </recommendedName>
</protein>
<evidence type="ECO:0000256" key="2">
    <source>
        <dbReference type="ARBA" id="ARBA00008914"/>
    </source>
</evidence>
<sequence length="276" mass="30029">MARKKRGAHGGHGWFVTFADLMALLMSFFVMIAAYSTQDQKKLQLVAGSMRDAFGNNRESRFAGIIEKNGLPAATKLRDTRDIAPEKSSDRVEPPTPDEVLADGVQDNAYKDAFGLAVTSLRQALQDLPEIAELSKSIVIEVTAKGLDISLVDQDNRSMFPEGSTRPNDRTRQVLERIVPTLRRLPNRIAVTGYTAADRPGRRPAAPPWELSAGRAVSVREILAGSGLPGDRFAAVSGKADTEPLFPDNPYLPANRRVTVTLLNEAPPTPRGVGFP</sequence>
<evidence type="ECO:0000313" key="12">
    <source>
        <dbReference type="Proteomes" id="UP000244755"/>
    </source>
</evidence>
<feature type="domain" description="OmpA-like" evidence="10">
    <location>
        <begin position="147"/>
        <end position="266"/>
    </location>
</feature>
<feature type="region of interest" description="Disordered" evidence="8">
    <location>
        <begin position="76"/>
        <end position="98"/>
    </location>
</feature>
<dbReference type="Proteomes" id="UP000244755">
    <property type="component" value="Chromosome 1"/>
</dbReference>
<comment type="similarity">
    <text evidence="2">Belongs to the MotB family.</text>
</comment>
<evidence type="ECO:0000256" key="8">
    <source>
        <dbReference type="SAM" id="MobiDB-lite"/>
    </source>
</evidence>
<evidence type="ECO:0000256" key="5">
    <source>
        <dbReference type="ARBA" id="ARBA00022989"/>
    </source>
</evidence>
<dbReference type="PANTHER" id="PTHR30329:SF21">
    <property type="entry name" value="LIPOPROTEIN YIAD-RELATED"/>
    <property type="match status" value="1"/>
</dbReference>
<dbReference type="OrthoDB" id="7170686at2"/>
<evidence type="ECO:0000256" key="4">
    <source>
        <dbReference type="ARBA" id="ARBA00022692"/>
    </source>
</evidence>
<dbReference type="InterPro" id="IPR036737">
    <property type="entry name" value="OmpA-like_sf"/>
</dbReference>
<keyword evidence="5 9" id="KW-1133">Transmembrane helix</keyword>
<dbReference type="SUPFAM" id="SSF103088">
    <property type="entry name" value="OmpA-like"/>
    <property type="match status" value="1"/>
</dbReference>
<keyword evidence="6 7" id="KW-0472">Membrane</keyword>
<accession>A0A2R4WKU8</accession>
<dbReference type="InterPro" id="IPR006665">
    <property type="entry name" value="OmpA-like"/>
</dbReference>
<feature type="transmembrane region" description="Helical" evidence="9">
    <location>
        <begin position="12"/>
        <end position="35"/>
    </location>
</feature>
<dbReference type="GO" id="GO:0005886">
    <property type="term" value="C:plasma membrane"/>
    <property type="evidence" value="ECO:0007669"/>
    <property type="project" value="UniProtKB-SubCell"/>
</dbReference>
<dbReference type="RefSeq" id="WP_099953996.1">
    <property type="nucleotide sequence ID" value="NZ_CP028843.1"/>
</dbReference>
<keyword evidence="12" id="KW-1185">Reference proteome</keyword>
<proteinExistence type="inferred from homology"/>
<dbReference type="PROSITE" id="PS51123">
    <property type="entry name" value="OMPA_2"/>
    <property type="match status" value="1"/>
</dbReference>
<evidence type="ECO:0000313" key="11">
    <source>
        <dbReference type="EMBL" id="AWB22158.1"/>
    </source>
</evidence>
<feature type="compositionally biased region" description="Basic and acidic residues" evidence="8">
    <location>
        <begin position="76"/>
        <end position="93"/>
    </location>
</feature>
<reference evidence="11 12" key="1">
    <citation type="submission" date="2018-04" db="EMBL/GenBank/DDBJ databases">
        <title>Methylobacterium sp. PR1016A genome.</title>
        <authorList>
            <person name="Park W."/>
        </authorList>
    </citation>
    <scope>NUCLEOTIDE SEQUENCE [LARGE SCALE GENOMIC DNA]</scope>
    <source>
        <strain evidence="11 12">PR1016A</strain>
    </source>
</reference>
<name>A0A2R4WKU8_9HYPH</name>
<evidence type="ECO:0000256" key="3">
    <source>
        <dbReference type="ARBA" id="ARBA00022475"/>
    </source>
</evidence>
<dbReference type="Pfam" id="PF13677">
    <property type="entry name" value="MotB_plug"/>
    <property type="match status" value="1"/>
</dbReference>
<dbReference type="EMBL" id="CP028843">
    <property type="protein sequence ID" value="AWB22158.1"/>
    <property type="molecule type" value="Genomic_DNA"/>
</dbReference>
<dbReference type="InterPro" id="IPR025713">
    <property type="entry name" value="MotB-like_N_dom"/>
</dbReference>
<keyword evidence="3" id="KW-1003">Cell membrane</keyword>
<dbReference type="CDD" id="cd07185">
    <property type="entry name" value="OmpA_C-like"/>
    <property type="match status" value="1"/>
</dbReference>
<dbReference type="Gene3D" id="3.30.1330.60">
    <property type="entry name" value="OmpA-like domain"/>
    <property type="match status" value="1"/>
</dbReference>
<dbReference type="KEGG" id="mee:DA075_15515"/>
<evidence type="ECO:0000256" key="6">
    <source>
        <dbReference type="ARBA" id="ARBA00023136"/>
    </source>
</evidence>
<evidence type="ECO:0000256" key="1">
    <source>
        <dbReference type="ARBA" id="ARBA00004162"/>
    </source>
</evidence>
<evidence type="ECO:0000256" key="7">
    <source>
        <dbReference type="PROSITE-ProRule" id="PRU00473"/>
    </source>
</evidence>